<dbReference type="RefSeq" id="WP_016167179.1">
    <property type="nucleotide sequence ID" value="NZ_JHZG01000017.1"/>
</dbReference>
<reference evidence="1 2" key="1">
    <citation type="submission" date="2013-03" db="EMBL/GenBank/DDBJ databases">
        <title>The Genome Sequence of Acinetobacter tandoii CIP 107469.</title>
        <authorList>
            <consortium name="The Broad Institute Genome Sequencing Platform"/>
            <consortium name="The Broad Institute Genome Sequencing Center for Infectious Disease"/>
            <person name="Cerqueira G."/>
            <person name="Feldgarden M."/>
            <person name="Courvalin P."/>
            <person name="Perichon B."/>
            <person name="Grillot-Courvalin C."/>
            <person name="Clermont D."/>
            <person name="Rocha E."/>
            <person name="Yoon E.-J."/>
            <person name="Nemec A."/>
            <person name="Walker B."/>
            <person name="Young S.K."/>
            <person name="Zeng Q."/>
            <person name="Gargeya S."/>
            <person name="Fitzgerald M."/>
            <person name="Haas B."/>
            <person name="Abouelleil A."/>
            <person name="Alvarado L."/>
            <person name="Arachchi H.M."/>
            <person name="Berlin A.M."/>
            <person name="Chapman S.B."/>
            <person name="Dewar J."/>
            <person name="Goldberg J."/>
            <person name="Griggs A."/>
            <person name="Gujja S."/>
            <person name="Hansen M."/>
            <person name="Howarth C."/>
            <person name="Imamovic A."/>
            <person name="Larimer J."/>
            <person name="McCowan C."/>
            <person name="Murphy C."/>
            <person name="Neiman D."/>
            <person name="Pearson M."/>
            <person name="Priest M."/>
            <person name="Roberts A."/>
            <person name="Saif S."/>
            <person name="Shea T."/>
            <person name="Sisk P."/>
            <person name="Sykes S."/>
            <person name="Wortman J."/>
            <person name="Nusbaum C."/>
            <person name="Birren B."/>
        </authorList>
    </citation>
    <scope>NUCLEOTIDE SEQUENCE [LARGE SCALE GENOMIC DNA]</scope>
    <source>
        <strain evidence="1 2">CIP 107469</strain>
    </source>
</reference>
<dbReference type="OrthoDB" id="6694174at2"/>
<keyword evidence="2" id="KW-1185">Reference proteome</keyword>
<evidence type="ECO:0000313" key="1">
    <source>
        <dbReference type="EMBL" id="EOR07240.1"/>
    </source>
</evidence>
<proteinExistence type="predicted"/>
<protein>
    <submittedName>
        <fullName evidence="1">Uncharacterized protein</fullName>
    </submittedName>
</protein>
<sequence length="105" mass="11840">MSNYRCNCGGLILPNFEAYQVGDEVNFMIQKRKSIGNGKISVNQTAHTGKITQIDGDDITVKAHVRTYELSRFEITPKDAPGPIEYFRIGQCRCELDQEQKPCAE</sequence>
<accession>R9AYZ9</accession>
<organism evidence="1 2">
    <name type="scientific">Acinetobacter tandoii DSM 14970 = CIP 107469</name>
    <dbReference type="NCBI Taxonomy" id="1120927"/>
    <lineage>
        <taxon>Bacteria</taxon>
        <taxon>Pseudomonadati</taxon>
        <taxon>Pseudomonadota</taxon>
        <taxon>Gammaproteobacteria</taxon>
        <taxon>Moraxellales</taxon>
        <taxon>Moraxellaceae</taxon>
        <taxon>Acinetobacter</taxon>
    </lineage>
</organism>
<comment type="caution">
    <text evidence="1">The sequence shown here is derived from an EMBL/GenBank/DDBJ whole genome shotgun (WGS) entry which is preliminary data.</text>
</comment>
<gene>
    <name evidence="1" type="ORF">I593_02127</name>
</gene>
<dbReference type="EMBL" id="AQFM01000037">
    <property type="protein sequence ID" value="EOR07240.1"/>
    <property type="molecule type" value="Genomic_DNA"/>
</dbReference>
<evidence type="ECO:0000313" key="2">
    <source>
        <dbReference type="Proteomes" id="UP000016201"/>
    </source>
</evidence>
<dbReference type="Proteomes" id="UP000016201">
    <property type="component" value="Unassembled WGS sequence"/>
</dbReference>
<name>R9AYZ9_9GAMM</name>
<dbReference type="eggNOG" id="ENOG5032A9D">
    <property type="taxonomic scope" value="Bacteria"/>
</dbReference>
<dbReference type="AlphaFoldDB" id="R9AYZ9"/>
<dbReference type="PATRIC" id="fig|1120927.3.peg.2062"/>